<dbReference type="Proteomes" id="UP000481153">
    <property type="component" value="Unassembled WGS sequence"/>
</dbReference>
<evidence type="ECO:0000313" key="2">
    <source>
        <dbReference type="Proteomes" id="UP000481153"/>
    </source>
</evidence>
<accession>A0A6G0W5Z1</accession>
<comment type="caution">
    <text evidence="1">The sequence shown here is derived from an EMBL/GenBank/DDBJ whole genome shotgun (WGS) entry which is preliminary data.</text>
</comment>
<reference evidence="1 2" key="1">
    <citation type="submission" date="2019-07" db="EMBL/GenBank/DDBJ databases">
        <title>Genomics analysis of Aphanomyces spp. identifies a new class of oomycete effector associated with host adaptation.</title>
        <authorList>
            <person name="Gaulin E."/>
        </authorList>
    </citation>
    <scope>NUCLEOTIDE SEQUENCE [LARGE SCALE GENOMIC DNA]</scope>
    <source>
        <strain evidence="1 2">ATCC 201684</strain>
    </source>
</reference>
<sequence length="108" mass="12413">MALSYNDLVLCAPLAKNPELKRFRMIYTAGLYVERPLITNVRFDLGAMADTNGRLHFDLMLKASASLDFFWACLLLSLRRQTTEFYETKQCVLSCVVWLITAVTLTWL</sequence>
<evidence type="ECO:0000313" key="1">
    <source>
        <dbReference type="EMBL" id="KAF0722462.1"/>
    </source>
</evidence>
<name>A0A6G0W5Z1_9STRA</name>
<gene>
    <name evidence="1" type="ORF">Ae201684_018405</name>
</gene>
<keyword evidence="2" id="KW-1185">Reference proteome</keyword>
<protein>
    <submittedName>
        <fullName evidence="1">Uncharacterized protein</fullName>
    </submittedName>
</protein>
<organism evidence="1 2">
    <name type="scientific">Aphanomyces euteiches</name>
    <dbReference type="NCBI Taxonomy" id="100861"/>
    <lineage>
        <taxon>Eukaryota</taxon>
        <taxon>Sar</taxon>
        <taxon>Stramenopiles</taxon>
        <taxon>Oomycota</taxon>
        <taxon>Saprolegniomycetes</taxon>
        <taxon>Saprolegniales</taxon>
        <taxon>Verrucalvaceae</taxon>
        <taxon>Aphanomyces</taxon>
    </lineage>
</organism>
<dbReference type="AlphaFoldDB" id="A0A6G0W5Z1"/>
<dbReference type="EMBL" id="VJMJ01000333">
    <property type="protein sequence ID" value="KAF0722462.1"/>
    <property type="molecule type" value="Genomic_DNA"/>
</dbReference>
<proteinExistence type="predicted"/>